<organism evidence="2 3">
    <name type="scientific">Halarchaeum nitratireducens</name>
    <dbReference type="NCBI Taxonomy" id="489913"/>
    <lineage>
        <taxon>Archaea</taxon>
        <taxon>Methanobacteriati</taxon>
        <taxon>Methanobacteriota</taxon>
        <taxon>Stenosarchaea group</taxon>
        <taxon>Halobacteria</taxon>
        <taxon>Halobacteriales</taxon>
        <taxon>Halobacteriaceae</taxon>
    </lineage>
</organism>
<feature type="transmembrane region" description="Helical" evidence="1">
    <location>
        <begin position="42"/>
        <end position="64"/>
    </location>
</feature>
<gene>
    <name evidence="2" type="ORF">GCM10009021_08690</name>
</gene>
<evidence type="ECO:0000313" key="3">
    <source>
        <dbReference type="Proteomes" id="UP000608850"/>
    </source>
</evidence>
<dbReference type="RefSeq" id="WP_188877320.1">
    <property type="nucleotide sequence ID" value="NZ_BMOQ01000002.1"/>
</dbReference>
<feature type="transmembrane region" description="Helical" evidence="1">
    <location>
        <begin position="151"/>
        <end position="171"/>
    </location>
</feature>
<comment type="caution">
    <text evidence="2">The sequence shown here is derived from an EMBL/GenBank/DDBJ whole genome shotgun (WGS) entry which is preliminary data.</text>
</comment>
<evidence type="ECO:0008006" key="4">
    <source>
        <dbReference type="Google" id="ProtNLM"/>
    </source>
</evidence>
<accession>A0A830GAP1</accession>
<feature type="transmembrane region" description="Helical" evidence="1">
    <location>
        <begin position="86"/>
        <end position="107"/>
    </location>
</feature>
<feature type="transmembrane region" description="Helical" evidence="1">
    <location>
        <begin position="12"/>
        <end position="30"/>
    </location>
</feature>
<keyword evidence="3" id="KW-1185">Reference proteome</keyword>
<feature type="transmembrane region" description="Helical" evidence="1">
    <location>
        <begin position="119"/>
        <end position="139"/>
    </location>
</feature>
<proteinExistence type="predicted"/>
<dbReference type="Proteomes" id="UP000608850">
    <property type="component" value="Unassembled WGS sequence"/>
</dbReference>
<dbReference type="OrthoDB" id="265386at2157"/>
<dbReference type="EMBL" id="BMOQ01000002">
    <property type="protein sequence ID" value="GGN11000.1"/>
    <property type="molecule type" value="Genomic_DNA"/>
</dbReference>
<sequence length="175" mass="17825">MSRLDVLVGDSWGQRVVVLGTLILYGYLAVTDPGVARAGLAGGLSTITSLATTIVAAFFLASAIGELLPEERLAEFLGASASAHEVVAAGLVAGLVPGGPYAVYPIIDRMRDRGADTPAVLTMLTGYSLISVGRVPYGLVFFGPHVVGLRLLIAGTATVAVGTGLFGVGALRRGT</sequence>
<evidence type="ECO:0000256" key="1">
    <source>
        <dbReference type="SAM" id="Phobius"/>
    </source>
</evidence>
<reference evidence="2 3" key="1">
    <citation type="journal article" date="2019" name="Int. J. Syst. Evol. Microbiol.">
        <title>The Global Catalogue of Microorganisms (GCM) 10K type strain sequencing project: providing services to taxonomists for standard genome sequencing and annotation.</title>
        <authorList>
            <consortium name="The Broad Institute Genomics Platform"/>
            <consortium name="The Broad Institute Genome Sequencing Center for Infectious Disease"/>
            <person name="Wu L."/>
            <person name="Ma J."/>
        </authorList>
    </citation>
    <scope>NUCLEOTIDE SEQUENCE [LARGE SCALE GENOMIC DNA]</scope>
    <source>
        <strain evidence="2 3">JCM 16331</strain>
    </source>
</reference>
<keyword evidence="1" id="KW-0812">Transmembrane</keyword>
<keyword evidence="1" id="KW-1133">Transmembrane helix</keyword>
<keyword evidence="1" id="KW-0472">Membrane</keyword>
<name>A0A830GAP1_9EURY</name>
<dbReference type="AlphaFoldDB" id="A0A830GAP1"/>
<protein>
    <recommendedName>
        <fullName evidence="4">Permease</fullName>
    </recommendedName>
</protein>
<evidence type="ECO:0000313" key="2">
    <source>
        <dbReference type="EMBL" id="GGN11000.1"/>
    </source>
</evidence>